<gene>
    <name evidence="6" type="ORF">Dsi01nite_058150</name>
</gene>
<evidence type="ECO:0000256" key="1">
    <source>
        <dbReference type="ARBA" id="ARBA00006739"/>
    </source>
</evidence>
<keyword evidence="5" id="KW-1133">Transmembrane helix</keyword>
<evidence type="ECO:0000256" key="4">
    <source>
        <dbReference type="SAM" id="MobiDB-lite"/>
    </source>
</evidence>
<comment type="caution">
    <text evidence="6">The sequence shown here is derived from an EMBL/GenBank/DDBJ whole genome shotgun (WGS) entry which is preliminary data.</text>
</comment>
<dbReference type="Gene3D" id="3.90.550.10">
    <property type="entry name" value="Spore Coat Polysaccharide Biosynthesis Protein SpsA, Chain A"/>
    <property type="match status" value="1"/>
</dbReference>
<dbReference type="CDD" id="cd06423">
    <property type="entry name" value="CESA_like"/>
    <property type="match status" value="1"/>
</dbReference>
<organism evidence="6 7">
    <name type="scientific">Dactylosporangium siamense</name>
    <dbReference type="NCBI Taxonomy" id="685454"/>
    <lineage>
        <taxon>Bacteria</taxon>
        <taxon>Bacillati</taxon>
        <taxon>Actinomycetota</taxon>
        <taxon>Actinomycetes</taxon>
        <taxon>Micromonosporales</taxon>
        <taxon>Micromonosporaceae</taxon>
        <taxon>Dactylosporangium</taxon>
    </lineage>
</organism>
<keyword evidence="2" id="KW-0328">Glycosyltransferase</keyword>
<dbReference type="GO" id="GO:0016757">
    <property type="term" value="F:glycosyltransferase activity"/>
    <property type="evidence" value="ECO:0007669"/>
    <property type="project" value="UniProtKB-KW"/>
</dbReference>
<evidence type="ECO:0000256" key="3">
    <source>
        <dbReference type="ARBA" id="ARBA00022679"/>
    </source>
</evidence>
<keyword evidence="3" id="KW-0808">Transferase</keyword>
<reference evidence="6" key="1">
    <citation type="submission" date="2021-01" db="EMBL/GenBank/DDBJ databases">
        <title>Whole genome shotgun sequence of Dactylosporangium siamense NBRC 106093.</title>
        <authorList>
            <person name="Komaki H."/>
            <person name="Tamura T."/>
        </authorList>
    </citation>
    <scope>NUCLEOTIDE SEQUENCE</scope>
    <source>
        <strain evidence="6">NBRC 106093</strain>
    </source>
</reference>
<protein>
    <recommendedName>
        <fullName evidence="8">Glycosyltransferase</fullName>
    </recommendedName>
</protein>
<dbReference type="PANTHER" id="PTHR43630:SF1">
    <property type="entry name" value="POLY-BETA-1,6-N-ACETYL-D-GLUCOSAMINE SYNTHASE"/>
    <property type="match status" value="1"/>
</dbReference>
<dbReference type="Pfam" id="PF13641">
    <property type="entry name" value="Glyco_tranf_2_3"/>
    <property type="match status" value="1"/>
</dbReference>
<keyword evidence="5" id="KW-0472">Membrane</keyword>
<dbReference type="EMBL" id="BONQ01000087">
    <property type="protein sequence ID" value="GIG47774.1"/>
    <property type="molecule type" value="Genomic_DNA"/>
</dbReference>
<evidence type="ECO:0000256" key="2">
    <source>
        <dbReference type="ARBA" id="ARBA00022676"/>
    </source>
</evidence>
<comment type="similarity">
    <text evidence="1">Belongs to the glycosyltransferase 2 family.</text>
</comment>
<proteinExistence type="inferred from homology"/>
<dbReference type="PANTHER" id="PTHR43630">
    <property type="entry name" value="POLY-BETA-1,6-N-ACETYL-D-GLUCOSAMINE SYNTHASE"/>
    <property type="match status" value="1"/>
</dbReference>
<evidence type="ECO:0000313" key="7">
    <source>
        <dbReference type="Proteomes" id="UP000660611"/>
    </source>
</evidence>
<evidence type="ECO:0008006" key="8">
    <source>
        <dbReference type="Google" id="ProtNLM"/>
    </source>
</evidence>
<feature type="region of interest" description="Disordered" evidence="4">
    <location>
        <begin position="1"/>
        <end position="34"/>
    </location>
</feature>
<keyword evidence="7" id="KW-1185">Reference proteome</keyword>
<feature type="transmembrane region" description="Helical" evidence="5">
    <location>
        <begin position="306"/>
        <end position="328"/>
    </location>
</feature>
<accession>A0A919PPJ6</accession>
<sequence length="399" mass="44889">MIDVERDASGSGQKTDGDPTVAVRAFPRQRSRHDRPTAKIVALVPAYNESETITDTIRALRRQWSPPVDRIVVVPNNCTDNTAQIAATAGAEVFEFPGHNPHKKAGALNWAVINLLPDLADDDFLLVTDADSVLHPDFTQHAVRALTRPRTGRRGRRPVGAACASFHTSRNGTTLLDRLQRNEYARFARQVARRMDKALVLSGVATLLQVRVIRDVLIARGQGRLPGYRGELYHRDTATEDIELTFAVRALGYRPMAPSKATAITESMPTWKALKDQRVRWQRGMLDSLRLYGMNRRTFGTWVRQIAIYTGSLLVPAYLAFLALFLAVTGSLPFDPRWLPLTGLFFLERVWTVRSGRPGDIALAASMLPEWLFEQWRAGVYWLAAWKTVRGADREWINH</sequence>
<dbReference type="RefSeq" id="WP_203849496.1">
    <property type="nucleotide sequence ID" value="NZ_BAAAVW010000019.1"/>
</dbReference>
<dbReference type="AlphaFoldDB" id="A0A919PPJ6"/>
<dbReference type="Proteomes" id="UP000660611">
    <property type="component" value="Unassembled WGS sequence"/>
</dbReference>
<dbReference type="SUPFAM" id="SSF53448">
    <property type="entry name" value="Nucleotide-diphospho-sugar transferases"/>
    <property type="match status" value="1"/>
</dbReference>
<name>A0A919PPJ6_9ACTN</name>
<keyword evidence="5" id="KW-0812">Transmembrane</keyword>
<evidence type="ECO:0000256" key="5">
    <source>
        <dbReference type="SAM" id="Phobius"/>
    </source>
</evidence>
<dbReference type="InterPro" id="IPR029044">
    <property type="entry name" value="Nucleotide-diphossugar_trans"/>
</dbReference>
<evidence type="ECO:0000313" key="6">
    <source>
        <dbReference type="EMBL" id="GIG47774.1"/>
    </source>
</evidence>